<keyword evidence="1" id="KW-0472">Membrane</keyword>
<dbReference type="Pfam" id="PF02995">
    <property type="entry name" value="DUF229"/>
    <property type="match status" value="1"/>
</dbReference>
<feature type="transmembrane region" description="Helical" evidence="1">
    <location>
        <begin position="143"/>
        <end position="166"/>
    </location>
</feature>
<dbReference type="SUPFAM" id="SSF53649">
    <property type="entry name" value="Alkaline phosphatase-like"/>
    <property type="match status" value="1"/>
</dbReference>
<protein>
    <submittedName>
        <fullName evidence="2">DUF229-domain-containing protein</fullName>
    </submittedName>
</protein>
<proteinExistence type="predicted"/>
<dbReference type="OrthoDB" id="413313at2759"/>
<evidence type="ECO:0000313" key="3">
    <source>
        <dbReference type="Proteomes" id="UP000193944"/>
    </source>
</evidence>
<feature type="transmembrane region" description="Helical" evidence="1">
    <location>
        <begin position="53"/>
        <end position="71"/>
    </location>
</feature>
<name>A0A1Y1WNP9_9FUNG</name>
<dbReference type="InterPro" id="IPR004245">
    <property type="entry name" value="DUF229"/>
</dbReference>
<feature type="transmembrane region" description="Helical" evidence="1">
    <location>
        <begin position="173"/>
        <end position="193"/>
    </location>
</feature>
<dbReference type="EMBL" id="MCFG01000373">
    <property type="protein sequence ID" value="ORX75170.1"/>
    <property type="molecule type" value="Genomic_DNA"/>
</dbReference>
<dbReference type="PANTHER" id="PTHR10974:SF1">
    <property type="entry name" value="FI08016P-RELATED"/>
    <property type="match status" value="1"/>
</dbReference>
<feature type="transmembrane region" description="Helical" evidence="1">
    <location>
        <begin position="83"/>
        <end position="103"/>
    </location>
</feature>
<keyword evidence="1" id="KW-0812">Transmembrane</keyword>
<dbReference type="STRING" id="1754192.A0A1Y1WNP9"/>
<keyword evidence="1" id="KW-1133">Transmembrane helix</keyword>
<accession>A0A1Y1WNP9</accession>
<reference evidence="2 3" key="1">
    <citation type="submission" date="2016-08" db="EMBL/GenBank/DDBJ databases">
        <title>A Parts List for Fungal Cellulosomes Revealed by Comparative Genomics.</title>
        <authorList>
            <consortium name="DOE Joint Genome Institute"/>
            <person name="Haitjema C.H."/>
            <person name="Gilmore S.P."/>
            <person name="Henske J.K."/>
            <person name="Solomon K.V."/>
            <person name="De Groot R."/>
            <person name="Kuo A."/>
            <person name="Mondo S.J."/>
            <person name="Salamov A.A."/>
            <person name="Labutti K."/>
            <person name="Zhao Z."/>
            <person name="Chiniquy J."/>
            <person name="Barry K."/>
            <person name="Brewer H.M."/>
            <person name="Purvine S.O."/>
            <person name="Wright A.T."/>
            <person name="Boxma B."/>
            <person name="Van Alen T."/>
            <person name="Hackstein J.H."/>
            <person name="Baker S.E."/>
            <person name="Grigoriev I.V."/>
            <person name="O'Malley M.A."/>
        </authorList>
    </citation>
    <scope>NUCLEOTIDE SEQUENCE [LARGE SCALE GENOMIC DNA]</scope>
    <source>
        <strain evidence="2 3">S4</strain>
    </source>
</reference>
<evidence type="ECO:0000256" key="1">
    <source>
        <dbReference type="SAM" id="Phobius"/>
    </source>
</evidence>
<gene>
    <name evidence="2" type="ORF">BCR32DRAFT_297053</name>
</gene>
<feature type="transmembrane region" description="Helical" evidence="1">
    <location>
        <begin position="115"/>
        <end position="131"/>
    </location>
</feature>
<dbReference type="PANTHER" id="PTHR10974">
    <property type="entry name" value="FI08016P-RELATED"/>
    <property type="match status" value="1"/>
</dbReference>
<dbReference type="Gene3D" id="3.40.720.10">
    <property type="entry name" value="Alkaline Phosphatase, subunit A"/>
    <property type="match status" value="1"/>
</dbReference>
<reference evidence="2 3" key="2">
    <citation type="submission" date="2016-08" db="EMBL/GenBank/DDBJ databases">
        <title>Pervasive Adenine N6-methylation of Active Genes in Fungi.</title>
        <authorList>
            <consortium name="DOE Joint Genome Institute"/>
            <person name="Mondo S.J."/>
            <person name="Dannebaum R.O."/>
            <person name="Kuo R.C."/>
            <person name="Labutti K."/>
            <person name="Haridas S."/>
            <person name="Kuo A."/>
            <person name="Salamov A."/>
            <person name="Ahrendt S.R."/>
            <person name="Lipzen A."/>
            <person name="Sullivan W."/>
            <person name="Andreopoulos W.B."/>
            <person name="Clum A."/>
            <person name="Lindquist E."/>
            <person name="Daum C."/>
            <person name="Ramamoorthy G.K."/>
            <person name="Gryganskyi A."/>
            <person name="Culley D."/>
            <person name="Magnuson J.K."/>
            <person name="James T.Y."/>
            <person name="O'Malley M.A."/>
            <person name="Stajich J.E."/>
            <person name="Spatafora J.W."/>
            <person name="Visel A."/>
            <person name="Grigoriev I.V."/>
        </authorList>
    </citation>
    <scope>NUCLEOTIDE SEQUENCE [LARGE SCALE GENOMIC DNA]</scope>
    <source>
        <strain evidence="2 3">S4</strain>
    </source>
</reference>
<sequence length="728" mass="84280">MAYAPIGENSSSKLSDDVKVGIGIDDDDDGEGTDYYPELAKGQYKENNNKNKYIILGVSYVLWAILYKASLVGGDLGWVKSHLFLIGSLLFSSFIFYSICLWVIGFLKIQKKKKLTLYIIVILSLIGFVLYDHGELFDFHGMYNFIVFCIFIVTIDTIALILYLWYSKLSRRNFFISFSSFILALTIILIISLKHYDNIWGNGFLNKKMENGEKLCKINTPILWFDLLPRGAQNFWTGSQSCSREEHFNALFDSSQDNKLVVLDCVGKATYMILPETRLNLTFQEKNDDVLRESVLSRMEKKVYTYTEPVSLPDVEAVYVTCGEQSKLVTRVAGRRVQPIIDEKNPQPLEKLNVLLIYIDAVSRRQFFRNLPNTVKKLEDIHRSGIMHLNQFFRYGVIGFNTNSNSLGLYAGGQIKKGYKGVPIWEEYRNRGYVAGASDDHCEDWDTTYNNRTEVSLDHELIAPFCLPEYHERTGNPHGNFKGAYSIRRRCITGQYVHNYVLNYTREFIDIYDGKNPWFFRSSYIEAHEGTGEVLSLMDDDLVKFFDSLSNETLNRTAILIMSDHGLHMGLSYLFSNQGKTEHKLPFFATLFPEQFLNKYPQLRDNLEQNEQKLISAFDIYTTLRDILDFDIEREPKEKTGVGIDISETKLRKRSLYNTNKFSHRLNAYFDEIEKFNNYNTINLFKRKNVPGPAEFNNTIIWGKSVLRSMDYRQCEQILIHSEDCVCH</sequence>
<keyword evidence="3" id="KW-1185">Reference proteome</keyword>
<dbReference type="GO" id="GO:0005615">
    <property type="term" value="C:extracellular space"/>
    <property type="evidence" value="ECO:0007669"/>
    <property type="project" value="TreeGrafter"/>
</dbReference>
<comment type="caution">
    <text evidence="2">The sequence shown here is derived from an EMBL/GenBank/DDBJ whole genome shotgun (WGS) entry which is preliminary data.</text>
</comment>
<organism evidence="2 3">
    <name type="scientific">Anaeromyces robustus</name>
    <dbReference type="NCBI Taxonomy" id="1754192"/>
    <lineage>
        <taxon>Eukaryota</taxon>
        <taxon>Fungi</taxon>
        <taxon>Fungi incertae sedis</taxon>
        <taxon>Chytridiomycota</taxon>
        <taxon>Chytridiomycota incertae sedis</taxon>
        <taxon>Neocallimastigomycetes</taxon>
        <taxon>Neocallimastigales</taxon>
        <taxon>Neocallimastigaceae</taxon>
        <taxon>Anaeromyces</taxon>
    </lineage>
</organism>
<dbReference type="InterPro" id="IPR017850">
    <property type="entry name" value="Alkaline_phosphatase_core_sf"/>
</dbReference>
<dbReference type="AlphaFoldDB" id="A0A1Y1WNP9"/>
<dbReference type="Proteomes" id="UP000193944">
    <property type="component" value="Unassembled WGS sequence"/>
</dbReference>
<evidence type="ECO:0000313" key="2">
    <source>
        <dbReference type="EMBL" id="ORX75170.1"/>
    </source>
</evidence>